<name>V4PZC0_9CAUL</name>
<accession>V4PZC0</accession>
<evidence type="ECO:0000256" key="5">
    <source>
        <dbReference type="ARBA" id="ARBA00023136"/>
    </source>
</evidence>
<dbReference type="AlphaFoldDB" id="V4PZC0"/>
<dbReference type="PANTHER" id="PTHR43702:SF11">
    <property type="entry name" value="L-FUCOSE-PROTON SYMPORTER"/>
    <property type="match status" value="1"/>
</dbReference>
<dbReference type="NCBIfam" id="TIGR00885">
    <property type="entry name" value="fucP"/>
    <property type="match status" value="1"/>
</dbReference>
<protein>
    <recommendedName>
        <fullName evidence="9">Fucose permease</fullName>
    </recommendedName>
</protein>
<keyword evidence="4 6" id="KW-1133">Transmembrane helix</keyword>
<keyword evidence="8" id="KW-1185">Reference proteome</keyword>
<evidence type="ECO:0000313" key="8">
    <source>
        <dbReference type="Proteomes" id="UP000017837"/>
    </source>
</evidence>
<dbReference type="PANTHER" id="PTHR43702">
    <property type="entry name" value="L-FUCOSE-PROTON SYMPORTER"/>
    <property type="match status" value="1"/>
</dbReference>
<comment type="caution">
    <text evidence="7">The sequence shown here is derived from an EMBL/GenBank/DDBJ whole genome shotgun (WGS) entry which is preliminary data.</text>
</comment>
<reference evidence="7 8" key="1">
    <citation type="journal article" date="2014" name="Nature">
        <title>Sequential evolution of bacterial morphology by co-option of a developmental regulator.</title>
        <authorList>
            <person name="Jiang C."/>
            <person name="Brown P.J."/>
            <person name="Ducret A."/>
            <person name="Brun Y.V."/>
        </authorList>
    </citation>
    <scope>NUCLEOTIDE SEQUENCE [LARGE SCALE GENOMIC DNA]</scope>
    <source>
        <strain evidence="7 8">DSM 16100</strain>
    </source>
</reference>
<evidence type="ECO:0000256" key="2">
    <source>
        <dbReference type="ARBA" id="ARBA00022475"/>
    </source>
</evidence>
<evidence type="ECO:0000256" key="3">
    <source>
        <dbReference type="ARBA" id="ARBA00022692"/>
    </source>
</evidence>
<keyword evidence="3 6" id="KW-0812">Transmembrane</keyword>
<dbReference type="STRING" id="1121022.GCA_000376105_01368"/>
<dbReference type="RefSeq" id="WP_018081034.1">
    <property type="nucleotide sequence ID" value="NZ_AQWM01000003.1"/>
</dbReference>
<evidence type="ECO:0000256" key="1">
    <source>
        <dbReference type="ARBA" id="ARBA00004429"/>
    </source>
</evidence>
<dbReference type="InterPro" id="IPR011701">
    <property type="entry name" value="MFS"/>
</dbReference>
<dbReference type="CDD" id="cd17394">
    <property type="entry name" value="MFS_FucP_like"/>
    <property type="match status" value="1"/>
</dbReference>
<feature type="transmembrane region" description="Helical" evidence="6">
    <location>
        <begin position="193"/>
        <end position="212"/>
    </location>
</feature>
<evidence type="ECO:0000313" key="7">
    <source>
        <dbReference type="EMBL" id="ESQ90920.1"/>
    </source>
</evidence>
<feature type="transmembrane region" description="Helical" evidence="6">
    <location>
        <begin position="112"/>
        <end position="129"/>
    </location>
</feature>
<feature type="transmembrane region" description="Helical" evidence="6">
    <location>
        <begin position="150"/>
        <end position="173"/>
    </location>
</feature>
<dbReference type="InterPro" id="IPR005275">
    <property type="entry name" value="Lfuc_symporter_FucP"/>
</dbReference>
<dbReference type="InterPro" id="IPR036259">
    <property type="entry name" value="MFS_trans_sf"/>
</dbReference>
<dbReference type="SUPFAM" id="SSF103473">
    <property type="entry name" value="MFS general substrate transporter"/>
    <property type="match status" value="1"/>
</dbReference>
<dbReference type="OrthoDB" id="9795150at2"/>
<dbReference type="GO" id="GO:0015535">
    <property type="term" value="F:fucose:proton symporter activity"/>
    <property type="evidence" value="ECO:0007669"/>
    <property type="project" value="InterPro"/>
</dbReference>
<feature type="transmembrane region" description="Helical" evidence="6">
    <location>
        <begin position="246"/>
        <end position="265"/>
    </location>
</feature>
<gene>
    <name evidence="7" type="ORF">ABENE_11665</name>
</gene>
<feature type="transmembrane region" description="Helical" evidence="6">
    <location>
        <begin position="311"/>
        <end position="328"/>
    </location>
</feature>
<dbReference type="InterPro" id="IPR050375">
    <property type="entry name" value="MFS_TsgA-like"/>
</dbReference>
<dbReference type="EMBL" id="AWGB01000021">
    <property type="protein sequence ID" value="ESQ90920.1"/>
    <property type="molecule type" value="Genomic_DNA"/>
</dbReference>
<feature type="transmembrane region" description="Helical" evidence="6">
    <location>
        <begin position="87"/>
        <end position="106"/>
    </location>
</feature>
<organism evidence="7 8">
    <name type="scientific">Asticcacaulis benevestitus DSM 16100 = ATCC BAA-896</name>
    <dbReference type="NCBI Taxonomy" id="1121022"/>
    <lineage>
        <taxon>Bacteria</taxon>
        <taxon>Pseudomonadati</taxon>
        <taxon>Pseudomonadota</taxon>
        <taxon>Alphaproteobacteria</taxon>
        <taxon>Caulobacterales</taxon>
        <taxon>Caulobacteraceae</taxon>
        <taxon>Asticcacaulis</taxon>
    </lineage>
</organism>
<keyword evidence="2" id="KW-1003">Cell membrane</keyword>
<evidence type="ECO:0000256" key="6">
    <source>
        <dbReference type="SAM" id="Phobius"/>
    </source>
</evidence>
<dbReference type="PATRIC" id="fig|1121022.4.peg.2366"/>
<feature type="transmembrane region" description="Helical" evidence="6">
    <location>
        <begin position="285"/>
        <end position="304"/>
    </location>
</feature>
<dbReference type="eggNOG" id="COG0738">
    <property type="taxonomic scope" value="Bacteria"/>
</dbReference>
<proteinExistence type="predicted"/>
<sequence length="427" mass="45769">MPLSEPDAKTAAPARGFAALWPIVLITALFFFWGMANNLNDILIPQFKKAFTLTDFESSLVQQSFYLGYFLMAVPAGLLMRRFGYKAAVITGLIIFAIGAFSFYPGAEIRQYPWLLGALFVIAAGLAFLETSANPLMTILGDEKSAAFRLNLAQAFNPLGSLVGIWVGKTFILSGIEQMNDTADFVREAKAVQTPYLVIGCVILLWALLVAFSKFPQAATKSTDDADEARMTIGQTLSGLLKHKHFLMGVVAQFFYVGAQVGVWSFTIKYAQSEIGISDKLAADYVFASLVLFAIGRFIGTALLRFVSATKLLGAFAVINVALMAYAASVGGLYGLYAMVGSSLFMSIMFPTIFATSVRGLGPLTKTGASFLVMSIIGGAVLTAAMGHISDISHIKTAIFVPLVCFVVIALYGLGSKSATVDMSKGH</sequence>
<dbReference type="Pfam" id="PF07690">
    <property type="entry name" value="MFS_1"/>
    <property type="match status" value="1"/>
</dbReference>
<feature type="transmembrane region" description="Helical" evidence="6">
    <location>
        <begin position="63"/>
        <end position="80"/>
    </location>
</feature>
<keyword evidence="5 6" id="KW-0472">Membrane</keyword>
<feature type="transmembrane region" description="Helical" evidence="6">
    <location>
        <begin position="395"/>
        <end position="415"/>
    </location>
</feature>
<feature type="transmembrane region" description="Helical" evidence="6">
    <location>
        <begin position="334"/>
        <end position="356"/>
    </location>
</feature>
<dbReference type="GO" id="GO:0005886">
    <property type="term" value="C:plasma membrane"/>
    <property type="evidence" value="ECO:0007669"/>
    <property type="project" value="UniProtKB-SubCell"/>
</dbReference>
<dbReference type="Gene3D" id="1.20.1250.20">
    <property type="entry name" value="MFS general substrate transporter like domains"/>
    <property type="match status" value="2"/>
</dbReference>
<evidence type="ECO:0008006" key="9">
    <source>
        <dbReference type="Google" id="ProtNLM"/>
    </source>
</evidence>
<comment type="subcellular location">
    <subcellularLocation>
        <location evidence="1">Cell inner membrane</location>
        <topology evidence="1">Multi-pass membrane protein</topology>
    </subcellularLocation>
</comment>
<dbReference type="Proteomes" id="UP000017837">
    <property type="component" value="Unassembled WGS sequence"/>
</dbReference>
<evidence type="ECO:0000256" key="4">
    <source>
        <dbReference type="ARBA" id="ARBA00022989"/>
    </source>
</evidence>
<feature type="transmembrane region" description="Helical" evidence="6">
    <location>
        <begin position="368"/>
        <end position="389"/>
    </location>
</feature>
<feature type="transmembrane region" description="Helical" evidence="6">
    <location>
        <begin position="12"/>
        <end position="33"/>
    </location>
</feature>